<dbReference type="InterPro" id="IPR051260">
    <property type="entry name" value="Diverse_substr_monoxygenases"/>
</dbReference>
<keyword evidence="2 6" id="KW-0288">FMN</keyword>
<evidence type="ECO:0000256" key="5">
    <source>
        <dbReference type="ARBA" id="ARBA00033748"/>
    </source>
</evidence>
<protein>
    <submittedName>
        <fullName evidence="8">FMN-dependent oxidoreductase (Nitrilotriacetate monooxygenase family)</fullName>
    </submittedName>
</protein>
<dbReference type="PIRSF" id="PIRSF000337">
    <property type="entry name" value="NTA_MOA"/>
    <property type="match status" value="1"/>
</dbReference>
<dbReference type="RefSeq" id="WP_210281671.1">
    <property type="nucleotide sequence ID" value="NZ_JACICC010000006.1"/>
</dbReference>
<evidence type="ECO:0000256" key="3">
    <source>
        <dbReference type="ARBA" id="ARBA00023002"/>
    </source>
</evidence>
<comment type="caution">
    <text evidence="8">The sequence shown here is derived from an EMBL/GenBank/DDBJ whole genome shotgun (WGS) entry which is preliminary data.</text>
</comment>
<dbReference type="Proteomes" id="UP000537592">
    <property type="component" value="Unassembled WGS sequence"/>
</dbReference>
<name>A0A7W5Z683_9HYPH</name>
<dbReference type="PANTHER" id="PTHR30011:SF16">
    <property type="entry name" value="C2H2 FINGER DOMAIN TRANSCRIPTION FACTOR (EUROFUNG)-RELATED"/>
    <property type="match status" value="1"/>
</dbReference>
<dbReference type="InterPro" id="IPR016215">
    <property type="entry name" value="NTA_MOA"/>
</dbReference>
<evidence type="ECO:0000313" key="8">
    <source>
        <dbReference type="EMBL" id="MBB3810452.1"/>
    </source>
</evidence>
<keyword evidence="4 8" id="KW-0503">Monooxygenase</keyword>
<keyword evidence="1 6" id="KW-0285">Flavoprotein</keyword>
<dbReference type="NCBIfam" id="TIGR03860">
    <property type="entry name" value="FMN_nitrolo"/>
    <property type="match status" value="1"/>
</dbReference>
<feature type="binding site" evidence="6">
    <location>
        <position position="227"/>
    </location>
    <ligand>
        <name>FMN</name>
        <dbReference type="ChEBI" id="CHEBI:58210"/>
    </ligand>
</feature>
<feature type="domain" description="Luciferase-like" evidence="7">
    <location>
        <begin position="33"/>
        <end position="391"/>
    </location>
</feature>
<evidence type="ECO:0000313" key="9">
    <source>
        <dbReference type="Proteomes" id="UP000537592"/>
    </source>
</evidence>
<comment type="similarity">
    <text evidence="5">Belongs to the NtaA/SnaA/DszA monooxygenase family.</text>
</comment>
<evidence type="ECO:0000256" key="4">
    <source>
        <dbReference type="ARBA" id="ARBA00023033"/>
    </source>
</evidence>
<dbReference type="GO" id="GO:0004497">
    <property type="term" value="F:monooxygenase activity"/>
    <property type="evidence" value="ECO:0007669"/>
    <property type="project" value="UniProtKB-KW"/>
</dbReference>
<evidence type="ECO:0000256" key="6">
    <source>
        <dbReference type="PIRSR" id="PIRSR000337-1"/>
    </source>
</evidence>
<gene>
    <name evidence="8" type="ORF">FHS81_002553</name>
</gene>
<dbReference type="InterPro" id="IPR011251">
    <property type="entry name" value="Luciferase-like_dom"/>
</dbReference>
<dbReference type="InterPro" id="IPR036661">
    <property type="entry name" value="Luciferase-like_sf"/>
</dbReference>
<evidence type="ECO:0000259" key="7">
    <source>
        <dbReference type="Pfam" id="PF00296"/>
    </source>
</evidence>
<keyword evidence="3" id="KW-0560">Oxidoreductase</keyword>
<dbReference type="Pfam" id="PF00296">
    <property type="entry name" value="Bac_luciferase"/>
    <property type="match status" value="1"/>
</dbReference>
<accession>A0A7W5Z683</accession>
<proteinExistence type="inferred from homology"/>
<evidence type="ECO:0000256" key="2">
    <source>
        <dbReference type="ARBA" id="ARBA00022643"/>
    </source>
</evidence>
<feature type="binding site" evidence="6">
    <location>
        <position position="65"/>
    </location>
    <ligand>
        <name>FMN</name>
        <dbReference type="ChEBI" id="CHEBI:58210"/>
    </ligand>
</feature>
<sequence length="445" mass="49133">MTIHVQSGRPAARQLHLNANVIPSGRHNAAWRRRNNPDAVVDIEGFLDIARTAERGTFDAVFFADQPGLDEAAAFRPWNALDPTILLTALAGVTKHVGLVATASTTFDHPYHIARRFASLDHVSGGRAAWNIVTTQHNTAAGNFGLANLPPHEDRYRRAEEFVEVVVRLWDSWEDGAVLADATTGRYADLARVHPINHKGASFSVTGPLQVPRSPQGRPVIVQAGASEASKRLGARWADALFTVQRTVEGARDFYRDVKTLAAGFGRNPDNLIVLPGLYLVVGSTEEEAWARKKEFDDLLDAEADKIRLAERFGVDPERLELDAPLPDDILDTISPHVSRGFLENIVLEARRDNLTVRQILGRNALSGHRVVVGTPEQIADNIEAWFTTGAADGFNLNMDSYLDGFELFVDHVVPELRRRNLFRTEYSGSTLRDHLGLARPPHPA</sequence>
<dbReference type="EMBL" id="JACICC010000006">
    <property type="protein sequence ID" value="MBB3810452.1"/>
    <property type="molecule type" value="Genomic_DNA"/>
</dbReference>
<dbReference type="GO" id="GO:0016705">
    <property type="term" value="F:oxidoreductase activity, acting on paired donors, with incorporation or reduction of molecular oxygen"/>
    <property type="evidence" value="ECO:0007669"/>
    <property type="project" value="InterPro"/>
</dbReference>
<dbReference type="SUPFAM" id="SSF51679">
    <property type="entry name" value="Bacterial luciferase-like"/>
    <property type="match status" value="1"/>
</dbReference>
<organism evidence="8 9">
    <name type="scientific">Pseudochelatococcus contaminans</name>
    <dbReference type="NCBI Taxonomy" id="1538103"/>
    <lineage>
        <taxon>Bacteria</taxon>
        <taxon>Pseudomonadati</taxon>
        <taxon>Pseudomonadota</taxon>
        <taxon>Alphaproteobacteria</taxon>
        <taxon>Hyphomicrobiales</taxon>
        <taxon>Chelatococcaceae</taxon>
        <taxon>Pseudochelatococcus</taxon>
    </lineage>
</organism>
<feature type="binding site" evidence="6">
    <location>
        <position position="156"/>
    </location>
    <ligand>
        <name>FMN</name>
        <dbReference type="ChEBI" id="CHEBI:58210"/>
    </ligand>
</feature>
<dbReference type="Gene3D" id="3.20.20.30">
    <property type="entry name" value="Luciferase-like domain"/>
    <property type="match status" value="1"/>
</dbReference>
<dbReference type="PANTHER" id="PTHR30011">
    <property type="entry name" value="ALKANESULFONATE MONOOXYGENASE-RELATED"/>
    <property type="match status" value="1"/>
</dbReference>
<keyword evidence="9" id="KW-1185">Reference proteome</keyword>
<reference evidence="8 9" key="1">
    <citation type="submission" date="2020-08" db="EMBL/GenBank/DDBJ databases">
        <title>Genomic Encyclopedia of Type Strains, Phase IV (KMG-IV): sequencing the most valuable type-strain genomes for metagenomic binning, comparative biology and taxonomic classification.</title>
        <authorList>
            <person name="Goeker M."/>
        </authorList>
    </citation>
    <scope>NUCLEOTIDE SEQUENCE [LARGE SCALE GENOMIC DNA]</scope>
    <source>
        <strain evidence="8 9">DSM 28760</strain>
    </source>
</reference>
<dbReference type="CDD" id="cd01095">
    <property type="entry name" value="Nitrilotriacetate_monoxgenase"/>
    <property type="match status" value="1"/>
</dbReference>
<feature type="binding site" evidence="6">
    <location>
        <position position="152"/>
    </location>
    <ligand>
        <name>FMN</name>
        <dbReference type="ChEBI" id="CHEBI:58210"/>
    </ligand>
</feature>
<dbReference type="AlphaFoldDB" id="A0A7W5Z683"/>
<feature type="binding site" evidence="6">
    <location>
        <position position="102"/>
    </location>
    <ligand>
        <name>FMN</name>
        <dbReference type="ChEBI" id="CHEBI:58210"/>
    </ligand>
</feature>
<evidence type="ECO:0000256" key="1">
    <source>
        <dbReference type="ARBA" id="ARBA00022630"/>
    </source>
</evidence>